<dbReference type="AlphaFoldDB" id="A0A4Y2W828"/>
<keyword evidence="2" id="KW-1133">Transmembrane helix</keyword>
<reference evidence="3 4" key="1">
    <citation type="journal article" date="2019" name="Sci. Rep.">
        <title>Orb-weaving spider Araneus ventricosus genome elucidates the spidroin gene catalogue.</title>
        <authorList>
            <person name="Kono N."/>
            <person name="Nakamura H."/>
            <person name="Ohtoshi R."/>
            <person name="Moran D.A.P."/>
            <person name="Shinohara A."/>
            <person name="Yoshida Y."/>
            <person name="Fujiwara M."/>
            <person name="Mori M."/>
            <person name="Tomita M."/>
            <person name="Arakawa K."/>
        </authorList>
    </citation>
    <scope>NUCLEOTIDE SEQUENCE [LARGE SCALE GENOMIC DNA]</scope>
</reference>
<dbReference type="EMBL" id="BGPR01055595">
    <property type="protein sequence ID" value="GBO32137.1"/>
    <property type="molecule type" value="Genomic_DNA"/>
</dbReference>
<evidence type="ECO:0000256" key="2">
    <source>
        <dbReference type="SAM" id="Phobius"/>
    </source>
</evidence>
<feature type="compositionally biased region" description="Basic residues" evidence="1">
    <location>
        <begin position="148"/>
        <end position="165"/>
    </location>
</feature>
<evidence type="ECO:0000313" key="3">
    <source>
        <dbReference type="EMBL" id="GBO32137.1"/>
    </source>
</evidence>
<keyword evidence="2" id="KW-0472">Membrane</keyword>
<feature type="region of interest" description="Disordered" evidence="1">
    <location>
        <begin position="148"/>
        <end position="167"/>
    </location>
</feature>
<keyword evidence="2" id="KW-0812">Transmembrane</keyword>
<keyword evidence="4" id="KW-1185">Reference proteome</keyword>
<organism evidence="3 4">
    <name type="scientific">Araneus ventricosus</name>
    <name type="common">Orbweaver spider</name>
    <name type="synonym">Epeira ventricosa</name>
    <dbReference type="NCBI Taxonomy" id="182803"/>
    <lineage>
        <taxon>Eukaryota</taxon>
        <taxon>Metazoa</taxon>
        <taxon>Ecdysozoa</taxon>
        <taxon>Arthropoda</taxon>
        <taxon>Chelicerata</taxon>
        <taxon>Arachnida</taxon>
        <taxon>Araneae</taxon>
        <taxon>Araneomorphae</taxon>
        <taxon>Entelegynae</taxon>
        <taxon>Araneoidea</taxon>
        <taxon>Araneidae</taxon>
        <taxon>Araneus</taxon>
    </lineage>
</organism>
<protein>
    <submittedName>
        <fullName evidence="3">Uncharacterized protein</fullName>
    </submittedName>
</protein>
<evidence type="ECO:0000313" key="4">
    <source>
        <dbReference type="Proteomes" id="UP000499080"/>
    </source>
</evidence>
<comment type="caution">
    <text evidence="3">The sequence shown here is derived from an EMBL/GenBank/DDBJ whole genome shotgun (WGS) entry which is preliminary data.</text>
</comment>
<evidence type="ECO:0000256" key="1">
    <source>
        <dbReference type="SAM" id="MobiDB-lite"/>
    </source>
</evidence>
<proteinExistence type="predicted"/>
<accession>A0A4Y2W828</accession>
<feature type="transmembrane region" description="Helical" evidence="2">
    <location>
        <begin position="71"/>
        <end position="93"/>
    </location>
</feature>
<name>A0A4Y2W828_ARAVE</name>
<gene>
    <name evidence="3" type="ORF">AVEN_173385_1</name>
</gene>
<sequence>MKSKREEIMTLATYISPHCCHCLQAYLHRYTRRNRKRRNLYNFGIITSPYHYHGEASCSIIPTIETDREEIMTLVHTASLIITVYGSIPLQWYSKHMKSKEKKFIFLLVTHGWKEAFVLSALPNVSKLIEKGNQGTANITSTFRHRVHKHSPSVHQQKKRKRRTRNCNLPSTVTSRLRSICLIGTPQNRNDIEND</sequence>
<dbReference type="Proteomes" id="UP000499080">
    <property type="component" value="Unassembled WGS sequence"/>
</dbReference>